<keyword evidence="3" id="KW-1185">Reference proteome</keyword>
<protein>
    <submittedName>
        <fullName evidence="2">Uncharacterized protein</fullName>
    </submittedName>
</protein>
<name>A0A8J2KQD6_9HEXA</name>
<keyword evidence="1" id="KW-0812">Transmembrane</keyword>
<accession>A0A8J2KQD6</accession>
<keyword evidence="1" id="KW-0472">Membrane</keyword>
<proteinExistence type="predicted"/>
<reference evidence="2" key="1">
    <citation type="submission" date="2021-06" db="EMBL/GenBank/DDBJ databases">
        <authorList>
            <person name="Hodson N. C."/>
            <person name="Mongue J. A."/>
            <person name="Jaron S. K."/>
        </authorList>
    </citation>
    <scope>NUCLEOTIDE SEQUENCE</scope>
</reference>
<dbReference type="EMBL" id="CAJVCH010182717">
    <property type="protein sequence ID" value="CAG7729686.1"/>
    <property type="molecule type" value="Genomic_DNA"/>
</dbReference>
<organism evidence="2 3">
    <name type="scientific">Allacma fusca</name>
    <dbReference type="NCBI Taxonomy" id="39272"/>
    <lineage>
        <taxon>Eukaryota</taxon>
        <taxon>Metazoa</taxon>
        <taxon>Ecdysozoa</taxon>
        <taxon>Arthropoda</taxon>
        <taxon>Hexapoda</taxon>
        <taxon>Collembola</taxon>
        <taxon>Symphypleona</taxon>
        <taxon>Sminthuridae</taxon>
        <taxon>Allacma</taxon>
    </lineage>
</organism>
<sequence length="133" mass="14784">MSVVKNNEDGSVHQAITPVDPDFTPPEYLYRIILVCLAIGFILFLIFFALARYLRWQNKQMAILRAQQEREEAQFPFGIDGQLLCPDEPVGDEIPLGIPLQGAVKTCTCNPQGEDACVCQPLNPPDAVLPEEV</sequence>
<evidence type="ECO:0000313" key="2">
    <source>
        <dbReference type="EMBL" id="CAG7729686.1"/>
    </source>
</evidence>
<feature type="transmembrane region" description="Helical" evidence="1">
    <location>
        <begin position="28"/>
        <end position="51"/>
    </location>
</feature>
<evidence type="ECO:0000313" key="3">
    <source>
        <dbReference type="Proteomes" id="UP000708208"/>
    </source>
</evidence>
<comment type="caution">
    <text evidence="2">The sequence shown here is derived from an EMBL/GenBank/DDBJ whole genome shotgun (WGS) entry which is preliminary data.</text>
</comment>
<dbReference type="AlphaFoldDB" id="A0A8J2KQD6"/>
<dbReference type="Proteomes" id="UP000708208">
    <property type="component" value="Unassembled WGS sequence"/>
</dbReference>
<gene>
    <name evidence="2" type="ORF">AFUS01_LOCUS18384</name>
</gene>
<evidence type="ECO:0000256" key="1">
    <source>
        <dbReference type="SAM" id="Phobius"/>
    </source>
</evidence>
<keyword evidence="1" id="KW-1133">Transmembrane helix</keyword>